<reference evidence="2" key="1">
    <citation type="submission" date="2025-05" db="UniProtKB">
        <authorList>
            <consortium name="RefSeq"/>
        </authorList>
    </citation>
    <scope>NUCLEOTIDE SEQUENCE [LARGE SCALE GENOMIC DNA]</scope>
</reference>
<protein>
    <submittedName>
        <fullName evidence="3">Uncharacterized protein LOC124809991 isoform X2</fullName>
    </submittedName>
</protein>
<dbReference type="Proteomes" id="UP001652625">
    <property type="component" value="Chromosome 01"/>
</dbReference>
<sequence>MNYRLVLVYLVLCLSFITLTLLIASLQCKKGWSNLIESKNGDKDVSLFIEHFNTDNKAGFDAPWILCPFSRISYCCFFIMVLIFVFNSHVMWIFSLTLLFMIITCVLLAVFSIVVHVRIHSDIESALGTKFFNKDISLYITYWALVPGLLSLLLAFIFMASSFVQPGEIKPKDNSDLSEVSVLHVK</sequence>
<gene>
    <name evidence="3" type="primary">LOC124809991</name>
</gene>
<accession>A0ABM4B2Z8</accession>
<keyword evidence="2" id="KW-1185">Reference proteome</keyword>
<dbReference type="RefSeq" id="XP_065643197.1">
    <property type="nucleotide sequence ID" value="XM_065787125.1"/>
</dbReference>
<evidence type="ECO:0000313" key="3">
    <source>
        <dbReference type="RefSeq" id="XP_065643197.1"/>
    </source>
</evidence>
<evidence type="ECO:0000256" key="1">
    <source>
        <dbReference type="SAM" id="Phobius"/>
    </source>
</evidence>
<feature type="transmembrane region" description="Helical" evidence="1">
    <location>
        <begin position="139"/>
        <end position="164"/>
    </location>
</feature>
<reference evidence="3" key="2">
    <citation type="submission" date="2025-08" db="UniProtKB">
        <authorList>
            <consortium name="RefSeq"/>
        </authorList>
    </citation>
    <scope>IDENTIFICATION</scope>
</reference>
<feature type="transmembrane region" description="Helical" evidence="1">
    <location>
        <begin position="62"/>
        <end position="86"/>
    </location>
</feature>
<dbReference type="GeneID" id="124809991"/>
<keyword evidence="1" id="KW-0472">Membrane</keyword>
<proteinExistence type="predicted"/>
<keyword evidence="1" id="KW-0812">Transmembrane</keyword>
<organism evidence="2 3">
    <name type="scientific">Hydra vulgaris</name>
    <name type="common">Hydra</name>
    <name type="synonym">Hydra attenuata</name>
    <dbReference type="NCBI Taxonomy" id="6087"/>
    <lineage>
        <taxon>Eukaryota</taxon>
        <taxon>Metazoa</taxon>
        <taxon>Cnidaria</taxon>
        <taxon>Hydrozoa</taxon>
        <taxon>Hydroidolina</taxon>
        <taxon>Anthoathecata</taxon>
        <taxon>Aplanulata</taxon>
        <taxon>Hydridae</taxon>
        <taxon>Hydra</taxon>
    </lineage>
</organism>
<keyword evidence="1" id="KW-1133">Transmembrane helix</keyword>
<feature type="transmembrane region" description="Helical" evidence="1">
    <location>
        <begin position="98"/>
        <end position="119"/>
    </location>
</feature>
<evidence type="ECO:0000313" key="2">
    <source>
        <dbReference type="Proteomes" id="UP001652625"/>
    </source>
</evidence>
<name>A0ABM4B2Z8_HYDVU</name>